<reference evidence="1 2" key="1">
    <citation type="journal article" date="2007" name="Nature">
        <title>Evolution of genes and genomes on the Drosophila phylogeny.</title>
        <authorList>
            <consortium name="Drosophila 12 Genomes Consortium"/>
            <person name="Clark A.G."/>
            <person name="Eisen M.B."/>
            <person name="Smith D.R."/>
            <person name="Bergman C.M."/>
            <person name="Oliver B."/>
            <person name="Markow T.A."/>
            <person name="Kaufman T.C."/>
            <person name="Kellis M."/>
            <person name="Gelbart W."/>
            <person name="Iyer V.N."/>
            <person name="Pollard D.A."/>
            <person name="Sackton T.B."/>
            <person name="Larracuente A.M."/>
            <person name="Singh N.D."/>
            <person name="Abad J.P."/>
            <person name="Abt D.N."/>
            <person name="Adryan B."/>
            <person name="Aguade M."/>
            <person name="Akashi H."/>
            <person name="Anderson W.W."/>
            <person name="Aquadro C.F."/>
            <person name="Ardell D.H."/>
            <person name="Arguello R."/>
            <person name="Artieri C.G."/>
            <person name="Barbash D.A."/>
            <person name="Barker D."/>
            <person name="Barsanti P."/>
            <person name="Batterham P."/>
            <person name="Batzoglou S."/>
            <person name="Begun D."/>
            <person name="Bhutkar A."/>
            <person name="Blanco E."/>
            <person name="Bosak S.A."/>
            <person name="Bradley R.K."/>
            <person name="Brand A.D."/>
            <person name="Brent M.R."/>
            <person name="Brooks A.N."/>
            <person name="Brown R.H."/>
            <person name="Butlin R.K."/>
            <person name="Caggese C."/>
            <person name="Calvi B.R."/>
            <person name="Bernardo de Carvalho A."/>
            <person name="Caspi A."/>
            <person name="Castrezana S."/>
            <person name="Celniker S.E."/>
            <person name="Chang J.L."/>
            <person name="Chapple C."/>
            <person name="Chatterji S."/>
            <person name="Chinwalla A."/>
            <person name="Civetta A."/>
            <person name="Clifton S.W."/>
            <person name="Comeron J.M."/>
            <person name="Costello J.C."/>
            <person name="Coyne J.A."/>
            <person name="Daub J."/>
            <person name="David R.G."/>
            <person name="Delcher A.L."/>
            <person name="Delehaunty K."/>
            <person name="Do C.B."/>
            <person name="Ebling H."/>
            <person name="Edwards K."/>
            <person name="Eickbush T."/>
            <person name="Evans J.D."/>
            <person name="Filipski A."/>
            <person name="Findeiss S."/>
            <person name="Freyhult E."/>
            <person name="Fulton L."/>
            <person name="Fulton R."/>
            <person name="Garcia A.C."/>
            <person name="Gardiner A."/>
            <person name="Garfield D.A."/>
            <person name="Garvin B.E."/>
            <person name="Gibson G."/>
            <person name="Gilbert D."/>
            <person name="Gnerre S."/>
            <person name="Godfrey J."/>
            <person name="Good R."/>
            <person name="Gotea V."/>
            <person name="Gravely B."/>
            <person name="Greenberg A.J."/>
            <person name="Griffiths-Jones S."/>
            <person name="Gross S."/>
            <person name="Guigo R."/>
            <person name="Gustafson E.A."/>
            <person name="Haerty W."/>
            <person name="Hahn M.W."/>
            <person name="Halligan D.L."/>
            <person name="Halpern A.L."/>
            <person name="Halter G.M."/>
            <person name="Han M.V."/>
            <person name="Heger A."/>
            <person name="Hillier L."/>
            <person name="Hinrichs A.S."/>
            <person name="Holmes I."/>
            <person name="Hoskins R.A."/>
            <person name="Hubisz M.J."/>
            <person name="Hultmark D."/>
            <person name="Huntley M.A."/>
            <person name="Jaffe D.B."/>
            <person name="Jagadeeshan S."/>
            <person name="Jeck W.R."/>
            <person name="Johnson J."/>
            <person name="Jones C.D."/>
            <person name="Jordan W.C."/>
            <person name="Karpen G.H."/>
            <person name="Kataoka E."/>
            <person name="Keightley P.D."/>
            <person name="Kheradpour P."/>
            <person name="Kirkness E.F."/>
            <person name="Koerich L.B."/>
            <person name="Kristiansen K."/>
            <person name="Kudrna D."/>
            <person name="Kulathinal R.J."/>
            <person name="Kumar S."/>
            <person name="Kwok R."/>
            <person name="Lander E."/>
            <person name="Langley C.H."/>
            <person name="Lapoint R."/>
            <person name="Lazzaro B.P."/>
            <person name="Lee S.J."/>
            <person name="Levesque L."/>
            <person name="Li R."/>
            <person name="Lin C.F."/>
            <person name="Lin M.F."/>
            <person name="Lindblad-Toh K."/>
            <person name="Llopart A."/>
            <person name="Long M."/>
            <person name="Low L."/>
            <person name="Lozovsky E."/>
            <person name="Lu J."/>
            <person name="Luo M."/>
            <person name="Machado C.A."/>
            <person name="Makalowski W."/>
            <person name="Marzo M."/>
            <person name="Matsuda M."/>
            <person name="Matzkin L."/>
            <person name="McAllister B."/>
            <person name="McBride C.S."/>
            <person name="McKernan B."/>
            <person name="McKernan K."/>
            <person name="Mendez-Lago M."/>
            <person name="Minx P."/>
            <person name="Mollenhauer M.U."/>
            <person name="Montooth K."/>
            <person name="Mount S.M."/>
            <person name="Mu X."/>
            <person name="Myers E."/>
            <person name="Negre B."/>
            <person name="Newfeld S."/>
            <person name="Nielsen R."/>
            <person name="Noor M.A."/>
            <person name="O'Grady P."/>
            <person name="Pachter L."/>
            <person name="Papaceit M."/>
            <person name="Parisi M.J."/>
            <person name="Parisi M."/>
            <person name="Parts L."/>
            <person name="Pedersen J.S."/>
            <person name="Pesole G."/>
            <person name="Phillippy A.M."/>
            <person name="Ponting C.P."/>
            <person name="Pop M."/>
            <person name="Porcelli D."/>
            <person name="Powell J.R."/>
            <person name="Prohaska S."/>
            <person name="Pruitt K."/>
            <person name="Puig M."/>
            <person name="Quesneville H."/>
            <person name="Ram K.R."/>
            <person name="Rand D."/>
            <person name="Rasmussen M.D."/>
            <person name="Reed L.K."/>
            <person name="Reenan R."/>
            <person name="Reily A."/>
            <person name="Remington K.A."/>
            <person name="Rieger T.T."/>
            <person name="Ritchie M.G."/>
            <person name="Robin C."/>
            <person name="Rogers Y.H."/>
            <person name="Rohde C."/>
            <person name="Rozas J."/>
            <person name="Rubenfield M.J."/>
            <person name="Ruiz A."/>
            <person name="Russo S."/>
            <person name="Salzberg S.L."/>
            <person name="Sanchez-Gracia A."/>
            <person name="Saranga D.J."/>
            <person name="Sato H."/>
            <person name="Schaeffer S.W."/>
            <person name="Schatz M.C."/>
            <person name="Schlenke T."/>
            <person name="Schwartz R."/>
            <person name="Segarra C."/>
            <person name="Singh R.S."/>
            <person name="Sirot L."/>
            <person name="Sirota M."/>
            <person name="Sisneros N.B."/>
            <person name="Smith C.D."/>
            <person name="Smith T.F."/>
            <person name="Spieth J."/>
            <person name="Stage D.E."/>
            <person name="Stark A."/>
            <person name="Stephan W."/>
            <person name="Strausberg R.L."/>
            <person name="Strempel S."/>
            <person name="Sturgill D."/>
            <person name="Sutton G."/>
            <person name="Sutton G.G."/>
            <person name="Tao W."/>
            <person name="Teichmann S."/>
            <person name="Tobari Y.N."/>
            <person name="Tomimura Y."/>
            <person name="Tsolas J.M."/>
            <person name="Valente V.L."/>
            <person name="Venter E."/>
            <person name="Venter J.C."/>
            <person name="Vicario S."/>
            <person name="Vieira F.G."/>
            <person name="Vilella A.J."/>
            <person name="Villasante A."/>
            <person name="Walenz B."/>
            <person name="Wang J."/>
            <person name="Wasserman M."/>
            <person name="Watts T."/>
            <person name="Wilson D."/>
            <person name="Wilson R.K."/>
            <person name="Wing R.A."/>
            <person name="Wolfner M.F."/>
            <person name="Wong A."/>
            <person name="Wong G.K."/>
            <person name="Wu C.I."/>
            <person name="Wu G."/>
            <person name="Yamamoto D."/>
            <person name="Yang H.P."/>
            <person name="Yang S.P."/>
            <person name="Yorke J.A."/>
            <person name="Yoshida K."/>
            <person name="Zdobnov E."/>
            <person name="Zhang P."/>
            <person name="Zhang Y."/>
            <person name="Zimin A.V."/>
            <person name="Baldwin J."/>
            <person name="Abdouelleil A."/>
            <person name="Abdulkadir J."/>
            <person name="Abebe A."/>
            <person name="Abera B."/>
            <person name="Abreu J."/>
            <person name="Acer S.C."/>
            <person name="Aftuck L."/>
            <person name="Alexander A."/>
            <person name="An P."/>
            <person name="Anderson E."/>
            <person name="Anderson S."/>
            <person name="Arachi H."/>
            <person name="Azer M."/>
            <person name="Bachantsang P."/>
            <person name="Barry A."/>
            <person name="Bayul T."/>
            <person name="Berlin A."/>
            <person name="Bessette D."/>
            <person name="Bloom T."/>
            <person name="Blye J."/>
            <person name="Boguslavskiy L."/>
            <person name="Bonnet C."/>
            <person name="Boukhgalter B."/>
            <person name="Bourzgui I."/>
            <person name="Brown A."/>
            <person name="Cahill P."/>
            <person name="Channer S."/>
            <person name="Cheshatsang Y."/>
            <person name="Chuda L."/>
            <person name="Citroen M."/>
            <person name="Collymore A."/>
            <person name="Cooke P."/>
            <person name="Costello M."/>
            <person name="D'Aco K."/>
            <person name="Daza R."/>
            <person name="De Haan G."/>
            <person name="DeGray S."/>
            <person name="DeMaso C."/>
            <person name="Dhargay N."/>
            <person name="Dooley K."/>
            <person name="Dooley E."/>
            <person name="Doricent M."/>
            <person name="Dorje P."/>
            <person name="Dorjee K."/>
            <person name="Dupes A."/>
            <person name="Elong R."/>
            <person name="Falk J."/>
            <person name="Farina A."/>
            <person name="Faro S."/>
            <person name="Ferguson D."/>
            <person name="Fisher S."/>
            <person name="Foley C.D."/>
            <person name="Franke A."/>
            <person name="Friedrich D."/>
            <person name="Gadbois L."/>
            <person name="Gearin G."/>
            <person name="Gearin C.R."/>
            <person name="Giannoukos G."/>
            <person name="Goode T."/>
            <person name="Graham J."/>
            <person name="Grandbois E."/>
            <person name="Grewal S."/>
            <person name="Gyaltsen K."/>
            <person name="Hafez N."/>
            <person name="Hagos B."/>
            <person name="Hall J."/>
            <person name="Henson C."/>
            <person name="Hollinger A."/>
            <person name="Honan T."/>
            <person name="Huard M.D."/>
            <person name="Hughes L."/>
            <person name="Hurhula B."/>
            <person name="Husby M.E."/>
            <person name="Kamat A."/>
            <person name="Kanga B."/>
            <person name="Kashin S."/>
            <person name="Khazanovich D."/>
            <person name="Kisner P."/>
            <person name="Lance K."/>
            <person name="Lara M."/>
            <person name="Lee W."/>
            <person name="Lennon N."/>
            <person name="Letendre F."/>
            <person name="LeVine R."/>
            <person name="Lipovsky A."/>
            <person name="Liu X."/>
            <person name="Liu J."/>
            <person name="Liu S."/>
            <person name="Lokyitsang T."/>
            <person name="Lokyitsang Y."/>
            <person name="Lubonja R."/>
            <person name="Lui A."/>
            <person name="MacDonald P."/>
            <person name="Magnisalis V."/>
            <person name="Maru K."/>
            <person name="Matthews C."/>
            <person name="McCusker W."/>
            <person name="McDonough S."/>
            <person name="Mehta T."/>
            <person name="Meldrim J."/>
            <person name="Meneus L."/>
            <person name="Mihai O."/>
            <person name="Mihalev A."/>
            <person name="Mihova T."/>
            <person name="Mittelman R."/>
            <person name="Mlenga V."/>
            <person name="Montmayeur A."/>
            <person name="Mulrain L."/>
            <person name="Navidi A."/>
            <person name="Naylor J."/>
            <person name="Negash T."/>
            <person name="Nguyen T."/>
            <person name="Nguyen N."/>
            <person name="Nicol R."/>
            <person name="Norbu C."/>
            <person name="Norbu N."/>
            <person name="Novod N."/>
            <person name="O'Neill B."/>
            <person name="Osman S."/>
            <person name="Markiewicz E."/>
            <person name="Oyono O.L."/>
            <person name="Patti C."/>
            <person name="Phunkhang P."/>
            <person name="Pierre F."/>
            <person name="Priest M."/>
            <person name="Raghuraman S."/>
            <person name="Rege F."/>
            <person name="Reyes R."/>
            <person name="Rise C."/>
            <person name="Rogov P."/>
            <person name="Ross K."/>
            <person name="Ryan E."/>
            <person name="Settipalli S."/>
            <person name="Shea T."/>
            <person name="Sherpa N."/>
            <person name="Shi L."/>
            <person name="Shih D."/>
            <person name="Sparrow T."/>
            <person name="Spaulding J."/>
            <person name="Stalker J."/>
            <person name="Stange-Thomann N."/>
            <person name="Stavropoulos S."/>
            <person name="Stone C."/>
            <person name="Strader C."/>
            <person name="Tesfaye S."/>
            <person name="Thomson T."/>
            <person name="Thoulutsang Y."/>
            <person name="Thoulutsang D."/>
            <person name="Topham K."/>
            <person name="Topping I."/>
            <person name="Tsamla T."/>
            <person name="Vassiliev H."/>
            <person name="Vo A."/>
            <person name="Wangchuk T."/>
            <person name="Wangdi T."/>
            <person name="Weiand M."/>
            <person name="Wilkinson J."/>
            <person name="Wilson A."/>
            <person name="Yadav S."/>
            <person name="Young G."/>
            <person name="Yu Q."/>
            <person name="Zembek L."/>
            <person name="Zhong D."/>
            <person name="Zimmer A."/>
            <person name="Zwirko Z."/>
            <person name="Jaffe D.B."/>
            <person name="Alvarez P."/>
            <person name="Brockman W."/>
            <person name="Butler J."/>
            <person name="Chin C."/>
            <person name="Gnerre S."/>
            <person name="Grabherr M."/>
            <person name="Kleber M."/>
            <person name="Mauceli E."/>
            <person name="MacCallum I."/>
        </authorList>
    </citation>
    <scope>NUCLEOTIDE SEQUENCE [LARGE SCALE GENOMIC DNA]</scope>
    <source>
        <strain evidence="2">white501</strain>
    </source>
</reference>
<gene>
    <name evidence="1" type="primary">Dsim\GD17926</name>
    <name evidence="1" type="ORF">Dsim_GD17926</name>
</gene>
<dbReference type="EMBL" id="CM000363">
    <property type="protein sequence ID" value="EDX10187.1"/>
    <property type="molecule type" value="Genomic_DNA"/>
</dbReference>
<dbReference type="Proteomes" id="UP000000304">
    <property type="component" value="Chromosome 3L"/>
</dbReference>
<name>B4QR57_DROSI</name>
<evidence type="ECO:0000313" key="2">
    <source>
        <dbReference type="Proteomes" id="UP000000304"/>
    </source>
</evidence>
<evidence type="ECO:0000313" key="1">
    <source>
        <dbReference type="EMBL" id="EDX10187.1"/>
    </source>
</evidence>
<dbReference type="HOGENOM" id="CLU_368142_0_0_1"/>
<dbReference type="AlphaFoldDB" id="B4QR57"/>
<proteinExistence type="predicted"/>
<sequence>MEDLHVDELEVVDVEVVVMLHRSVEGETEGQGVHVAGTVSHAAADHRIVAGELGNLGVVVRVDHVEELEHLAALLAARQHHTVGHAAMGLRLVELELVIAVGGVHQLLVELQVGGAIVHPEGEVTAGALDVVNARLQMHLEVLQLEEVLVVVLQWDLVSVLIVLGSNEDLDHGILSLVRGHVQGELEGLVVETLLASLDHIAGSLVVGVPAEGVQRIGGSLNGGLHIDGIADVRVEVLEVGGQALGHVDGIDVDTLEGVVLLVVLRIGLHQMPVVADNGLVHLVEDGIAHGGIVVHEQAGEALVTMAVVVALVHNEAVQLVQTAVELLVHAVRIALDDVAQHINGLHIELLVLVDPVHHALRVHLHVLDVLVVVLVVEAVVVLPVPLGHAVVGAQVAGIAGFGRHIHVESGHLAEIVGQTLQVPTGQQLPVDVQVELTATILVEDMLLAALRPERIVQVEVVVEGIEANILQVVGQIVIVVQGAVHVRVVRADHHVVDVVHLLDMMEAVHLVVLSPFQCLAIEVAPWVDLVVGRQDDSLHVITEQTGNGHGVHEQLLVHVLAGPEDGVLEGLPVLGEVEETHQTHHILLVLVVHHRPHHVIGEGLVLPQLEEVLQHLRVHIVGHVLPRLVLHVAAPEWGGEHIILVDVLQDVEHELLLHQKVLVRHLGVQVLGLAESSQQCHRSYRNHRERLHLLESIRIVTLQ</sequence>
<keyword evidence="2" id="KW-1185">Reference proteome</keyword>
<protein>
    <submittedName>
        <fullName evidence="1">GD17926</fullName>
    </submittedName>
</protein>
<organism evidence="1 2">
    <name type="scientific">Drosophila simulans</name>
    <name type="common">Fruit fly</name>
    <dbReference type="NCBI Taxonomy" id="7240"/>
    <lineage>
        <taxon>Eukaryota</taxon>
        <taxon>Metazoa</taxon>
        <taxon>Ecdysozoa</taxon>
        <taxon>Arthropoda</taxon>
        <taxon>Hexapoda</taxon>
        <taxon>Insecta</taxon>
        <taxon>Pterygota</taxon>
        <taxon>Neoptera</taxon>
        <taxon>Endopterygota</taxon>
        <taxon>Diptera</taxon>
        <taxon>Brachycera</taxon>
        <taxon>Muscomorpha</taxon>
        <taxon>Ephydroidea</taxon>
        <taxon>Drosophilidae</taxon>
        <taxon>Drosophila</taxon>
        <taxon>Sophophora</taxon>
    </lineage>
</organism>
<dbReference type="PhylomeDB" id="B4QR57"/>
<accession>B4QR57</accession>